<dbReference type="EMBL" id="JAUIRO010000002">
    <property type="protein sequence ID" value="KAK0727612.1"/>
    <property type="molecule type" value="Genomic_DNA"/>
</dbReference>
<proteinExistence type="predicted"/>
<comment type="caution">
    <text evidence="1">The sequence shown here is derived from an EMBL/GenBank/DDBJ whole genome shotgun (WGS) entry which is preliminary data.</text>
</comment>
<name>A0AA40E781_9PEZI</name>
<evidence type="ECO:0000313" key="2">
    <source>
        <dbReference type="Proteomes" id="UP001172101"/>
    </source>
</evidence>
<dbReference type="GeneID" id="85322698"/>
<organism evidence="1 2">
    <name type="scientific">Lasiosphaeria miniovina</name>
    <dbReference type="NCBI Taxonomy" id="1954250"/>
    <lineage>
        <taxon>Eukaryota</taxon>
        <taxon>Fungi</taxon>
        <taxon>Dikarya</taxon>
        <taxon>Ascomycota</taxon>
        <taxon>Pezizomycotina</taxon>
        <taxon>Sordariomycetes</taxon>
        <taxon>Sordariomycetidae</taxon>
        <taxon>Sordariales</taxon>
        <taxon>Lasiosphaeriaceae</taxon>
        <taxon>Lasiosphaeria</taxon>
    </lineage>
</organism>
<accession>A0AA40E781</accession>
<sequence length="316" mass="35428">MPIQSHNREDDANSVLESLANQSLNDALKDTLELGKVKDVKLDELRTNADLDLARIQQLVKDTRALVAGERKGQVKDDEGRILDEVKSKSNPPRVLLGVKQRYKVTDATVDFDVLIHRFETNYGAEGYFEHLLREDKSDLSKWNNRPMLGSNPPALALGHLALVKGYDIIMWCHNNFLFKLDYGKKNGRRDADEAELKQCGSAGLLQFASKIERHLKEGTVPGHVEGPKPEVKVFTPGIDDPKDGKYYVALKPLDNAKNFVLAEPPYPQLRESVALELQSKGMCSFQVYVADKKTLVILDRYTVDFRILTPISAAG</sequence>
<dbReference type="AlphaFoldDB" id="A0AA40E781"/>
<keyword evidence="2" id="KW-1185">Reference proteome</keyword>
<reference evidence="1" key="1">
    <citation type="submission" date="2023-06" db="EMBL/GenBank/DDBJ databases">
        <title>Genome-scale phylogeny and comparative genomics of the fungal order Sordariales.</title>
        <authorList>
            <consortium name="Lawrence Berkeley National Laboratory"/>
            <person name="Hensen N."/>
            <person name="Bonometti L."/>
            <person name="Westerberg I."/>
            <person name="Brannstrom I.O."/>
            <person name="Guillou S."/>
            <person name="Cros-Aarteil S."/>
            <person name="Calhoun S."/>
            <person name="Haridas S."/>
            <person name="Kuo A."/>
            <person name="Mondo S."/>
            <person name="Pangilinan J."/>
            <person name="Riley R."/>
            <person name="LaButti K."/>
            <person name="Andreopoulos B."/>
            <person name="Lipzen A."/>
            <person name="Chen C."/>
            <person name="Yanf M."/>
            <person name="Daum C."/>
            <person name="Ng V."/>
            <person name="Clum A."/>
            <person name="Steindorff A."/>
            <person name="Ohm R."/>
            <person name="Martin F."/>
            <person name="Silar P."/>
            <person name="Natvig D."/>
            <person name="Lalanne C."/>
            <person name="Gautier V."/>
            <person name="Ament-velasquez S.L."/>
            <person name="Kruys A."/>
            <person name="Hutchinson M.I."/>
            <person name="Powell A.J."/>
            <person name="Barry K."/>
            <person name="Miller A.N."/>
            <person name="Grigoriev I.V."/>
            <person name="Debuchy R."/>
            <person name="Gladieux P."/>
            <person name="Thoren M.H."/>
            <person name="Johannesson H."/>
        </authorList>
    </citation>
    <scope>NUCLEOTIDE SEQUENCE</scope>
    <source>
        <strain evidence="1">SMH2392-1A</strain>
    </source>
</reference>
<protein>
    <submittedName>
        <fullName evidence="1">Uncharacterized protein</fullName>
    </submittedName>
</protein>
<gene>
    <name evidence="1" type="ORF">B0T26DRAFT_672256</name>
</gene>
<dbReference type="Proteomes" id="UP001172101">
    <property type="component" value="Unassembled WGS sequence"/>
</dbReference>
<dbReference type="RefSeq" id="XP_060300467.1">
    <property type="nucleotide sequence ID" value="XM_060439428.1"/>
</dbReference>
<evidence type="ECO:0000313" key="1">
    <source>
        <dbReference type="EMBL" id="KAK0727612.1"/>
    </source>
</evidence>